<dbReference type="AlphaFoldDB" id="K0R7S1"/>
<keyword evidence="1" id="KW-1133">Transmembrane helix</keyword>
<accession>K0R7S1</accession>
<keyword evidence="1" id="KW-0812">Transmembrane</keyword>
<dbReference type="EMBL" id="AGNL01049295">
    <property type="protein sequence ID" value="EJK44736.1"/>
    <property type="molecule type" value="Genomic_DNA"/>
</dbReference>
<reference evidence="2 3" key="1">
    <citation type="journal article" date="2012" name="Genome Biol.">
        <title>Genome and low-iron response of an oceanic diatom adapted to chronic iron limitation.</title>
        <authorList>
            <person name="Lommer M."/>
            <person name="Specht M."/>
            <person name="Roy A.S."/>
            <person name="Kraemer L."/>
            <person name="Andreson R."/>
            <person name="Gutowska M.A."/>
            <person name="Wolf J."/>
            <person name="Bergner S.V."/>
            <person name="Schilhabel M.B."/>
            <person name="Klostermeier U.C."/>
            <person name="Beiko R.G."/>
            <person name="Rosenstiel P."/>
            <person name="Hippler M."/>
            <person name="Laroche J."/>
        </authorList>
    </citation>
    <scope>NUCLEOTIDE SEQUENCE [LARGE SCALE GENOMIC DNA]</scope>
    <source>
        <strain evidence="2 3">CCMP1005</strain>
    </source>
</reference>
<name>K0R7S1_THAOC</name>
<dbReference type="OrthoDB" id="38217at2759"/>
<comment type="caution">
    <text evidence="2">The sequence shown here is derived from an EMBL/GenBank/DDBJ whole genome shotgun (WGS) entry which is preliminary data.</text>
</comment>
<feature type="transmembrane region" description="Helical" evidence="1">
    <location>
        <begin position="231"/>
        <end position="253"/>
    </location>
</feature>
<sequence>MDEYLEAYFEAVEQDQEYNCEYEKEYGDCNCENADDEEICEYDCYMGKGMEYCVDRNPYAEDGEEEEEQMELREYAQCQNLEIQDNNGRRKLDQEEVEYFMGAYCSENGGGIFLGVFTDDTCSQFADEYGGRETYAALTYGKTLPYGESTMIGTECMSCREPQDADQNNENDQADEDAVKESCEQLYEMSGKCEYGLSIDNPNIAGCNFMEGIKIVRKNGTIISGAAGQNITASVFIGLFAASFVLLGGYAYYLKTKLDRAKINLSE</sequence>
<gene>
    <name evidence="2" type="ORF">THAOC_36703</name>
</gene>
<dbReference type="eggNOG" id="ENOG502SK37">
    <property type="taxonomic scope" value="Eukaryota"/>
</dbReference>
<keyword evidence="3" id="KW-1185">Reference proteome</keyword>
<protein>
    <submittedName>
        <fullName evidence="2">Uncharacterized protein</fullName>
    </submittedName>
</protein>
<dbReference type="OMA" id="AYESTWI"/>
<organism evidence="2 3">
    <name type="scientific">Thalassiosira oceanica</name>
    <name type="common">Marine diatom</name>
    <dbReference type="NCBI Taxonomy" id="159749"/>
    <lineage>
        <taxon>Eukaryota</taxon>
        <taxon>Sar</taxon>
        <taxon>Stramenopiles</taxon>
        <taxon>Ochrophyta</taxon>
        <taxon>Bacillariophyta</taxon>
        <taxon>Coscinodiscophyceae</taxon>
        <taxon>Thalassiosirophycidae</taxon>
        <taxon>Thalassiosirales</taxon>
        <taxon>Thalassiosiraceae</taxon>
        <taxon>Thalassiosira</taxon>
    </lineage>
</organism>
<evidence type="ECO:0000313" key="2">
    <source>
        <dbReference type="EMBL" id="EJK44736.1"/>
    </source>
</evidence>
<dbReference type="Proteomes" id="UP000266841">
    <property type="component" value="Unassembled WGS sequence"/>
</dbReference>
<keyword evidence="1" id="KW-0472">Membrane</keyword>
<evidence type="ECO:0000313" key="3">
    <source>
        <dbReference type="Proteomes" id="UP000266841"/>
    </source>
</evidence>
<evidence type="ECO:0000256" key="1">
    <source>
        <dbReference type="SAM" id="Phobius"/>
    </source>
</evidence>
<proteinExistence type="predicted"/>